<protein>
    <submittedName>
        <fullName evidence="2">Amidohydrolase</fullName>
    </submittedName>
</protein>
<dbReference type="InterPro" id="IPR017145">
    <property type="entry name" value="Aminobenzoyl-glu_utiliz_pB"/>
</dbReference>
<dbReference type="GO" id="GO:0071713">
    <property type="term" value="F:para-aminobenzoyl-glutamate hydrolase activity"/>
    <property type="evidence" value="ECO:0007669"/>
    <property type="project" value="TreeGrafter"/>
</dbReference>
<dbReference type="NCBIfam" id="TIGR01891">
    <property type="entry name" value="amidohydrolases"/>
    <property type="match status" value="1"/>
</dbReference>
<dbReference type="InterPro" id="IPR011650">
    <property type="entry name" value="Peptidase_M20_dimer"/>
</dbReference>
<keyword evidence="3" id="KW-1185">Reference proteome</keyword>
<dbReference type="EMBL" id="JAAIWM010000007">
    <property type="protein sequence ID" value="NEY73526.1"/>
    <property type="molecule type" value="Genomic_DNA"/>
</dbReference>
<evidence type="ECO:0000259" key="1">
    <source>
        <dbReference type="Pfam" id="PF07687"/>
    </source>
</evidence>
<dbReference type="InterPro" id="IPR017439">
    <property type="entry name" value="Amidohydrolase"/>
</dbReference>
<dbReference type="FunFam" id="3.30.70.360:FF:000004">
    <property type="entry name" value="Peptidase M20 domain-containing protein 2"/>
    <property type="match status" value="1"/>
</dbReference>
<dbReference type="InterPro" id="IPR002933">
    <property type="entry name" value="Peptidase_M20"/>
</dbReference>
<keyword evidence="2" id="KW-0378">Hydrolase</keyword>
<dbReference type="SUPFAM" id="SSF53187">
    <property type="entry name" value="Zn-dependent exopeptidases"/>
    <property type="match status" value="1"/>
</dbReference>
<proteinExistence type="predicted"/>
<dbReference type="InterPro" id="IPR052030">
    <property type="entry name" value="Peptidase_M20/M20A_hydrolases"/>
</dbReference>
<reference evidence="2 3" key="1">
    <citation type="submission" date="2020-02" db="EMBL/GenBank/DDBJ databases">
        <title>Bacillus aquiflavi sp. nov., isolated from yellow water of strong flavor Chinese baijiu in Yibin region of China.</title>
        <authorList>
            <person name="Xie J."/>
        </authorList>
    </citation>
    <scope>NUCLEOTIDE SEQUENCE [LARGE SCALE GENOMIC DNA]</scope>
    <source>
        <strain evidence="2 3">SA4</strain>
    </source>
</reference>
<name>A0A6M0QB01_9BACI</name>
<dbReference type="InterPro" id="IPR036264">
    <property type="entry name" value="Bact_exopeptidase_dim_dom"/>
</dbReference>
<dbReference type="GO" id="GO:0046657">
    <property type="term" value="P:folic acid catabolic process"/>
    <property type="evidence" value="ECO:0007669"/>
    <property type="project" value="TreeGrafter"/>
</dbReference>
<organism evidence="2 3">
    <name type="scientific">Bacillus mesophilus</name>
    <dbReference type="NCBI Taxonomy" id="1808955"/>
    <lineage>
        <taxon>Bacteria</taxon>
        <taxon>Bacillati</taxon>
        <taxon>Bacillota</taxon>
        <taxon>Bacilli</taxon>
        <taxon>Bacillales</taxon>
        <taxon>Bacillaceae</taxon>
        <taxon>Bacillus</taxon>
    </lineage>
</organism>
<comment type="caution">
    <text evidence="2">The sequence shown here is derived from an EMBL/GenBank/DDBJ whole genome shotgun (WGS) entry which is preliminary data.</text>
</comment>
<dbReference type="AlphaFoldDB" id="A0A6M0QB01"/>
<evidence type="ECO:0000313" key="3">
    <source>
        <dbReference type="Proteomes" id="UP000481043"/>
    </source>
</evidence>
<dbReference type="PANTHER" id="PTHR30575">
    <property type="entry name" value="PEPTIDASE M20"/>
    <property type="match status" value="1"/>
</dbReference>
<dbReference type="PANTHER" id="PTHR30575:SF0">
    <property type="entry name" value="XAA-ARG DIPEPTIDASE"/>
    <property type="match status" value="1"/>
</dbReference>
<dbReference type="RefSeq" id="WP_163181141.1">
    <property type="nucleotide sequence ID" value="NZ_JAAIWM010000007.1"/>
</dbReference>
<dbReference type="Pfam" id="PF01546">
    <property type="entry name" value="Peptidase_M20"/>
    <property type="match status" value="1"/>
</dbReference>
<accession>A0A6M0QB01</accession>
<dbReference type="Pfam" id="PF07687">
    <property type="entry name" value="M20_dimer"/>
    <property type="match status" value="1"/>
</dbReference>
<evidence type="ECO:0000313" key="2">
    <source>
        <dbReference type="EMBL" id="NEY73526.1"/>
    </source>
</evidence>
<dbReference type="SUPFAM" id="SSF55031">
    <property type="entry name" value="Bacterial exopeptidase dimerisation domain"/>
    <property type="match status" value="1"/>
</dbReference>
<sequence length="479" mass="52328">MKTLDFISKIDEVIESKRDVFISVSDKIWEFAETKFQEFQSAELLCQMLEAEGFSVERGVGGMKTAFVASFGTGTPVIGMLGEYDALSGLSQKQGEATKSALIEGGNGHGCGHNLYGASVLASVVAVKQYMEENNVVGTLRYYGCPAEEGGSGKTFMVREGLFEDVDCALTWHPGSFPAMFNASTLANFQVYFRFKGTASHAAASPHLGRSALDAVELMNVGVNYLREHMIPEARIHYAITNSGGVSPNVVQAESEVLYLIRSPKLAEVKKLYERVCNIARGAALMTETELEIVVDSGCSNYISNSAIGEIMYDNLTKFPLPKYDESEMAFGSEIMAKITDDDLQNTHQHIKKEYHHKISKNMREAVFLDKVLPNTETTEVLAGSTDVGDVSWVTPTAQFWGPCWVFGTPAHSWQMTSQGATSIAHKGMLHAGKVLAGTAIDILSNPEVLEKAKAELVEKREGMEYECPIPSEIAPPTK</sequence>
<dbReference type="GO" id="GO:0005737">
    <property type="term" value="C:cytoplasm"/>
    <property type="evidence" value="ECO:0007669"/>
    <property type="project" value="TreeGrafter"/>
</dbReference>
<dbReference type="CDD" id="cd05673">
    <property type="entry name" value="M20_Acy1L2_AbgB"/>
    <property type="match status" value="1"/>
</dbReference>
<gene>
    <name evidence="2" type="ORF">G4D63_17460</name>
</gene>
<feature type="domain" description="Peptidase M20 dimerisation" evidence="1">
    <location>
        <begin position="193"/>
        <end position="279"/>
    </location>
</feature>
<dbReference type="Proteomes" id="UP000481043">
    <property type="component" value="Unassembled WGS sequence"/>
</dbReference>
<dbReference type="GO" id="GO:0016805">
    <property type="term" value="F:dipeptidase activity"/>
    <property type="evidence" value="ECO:0007669"/>
    <property type="project" value="TreeGrafter"/>
</dbReference>
<dbReference type="Gene3D" id="3.40.630.10">
    <property type="entry name" value="Zn peptidases"/>
    <property type="match status" value="2"/>
</dbReference>
<dbReference type="PIRSF" id="PIRSF037227">
    <property type="entry name" value="Aminobenzoyl-glu_utiliz_pB"/>
    <property type="match status" value="1"/>
</dbReference>